<keyword evidence="2 5" id="KW-0812">Transmembrane</keyword>
<evidence type="ECO:0000313" key="7">
    <source>
        <dbReference type="EMBL" id="MBB4248157.1"/>
    </source>
</evidence>
<evidence type="ECO:0000256" key="3">
    <source>
        <dbReference type="ARBA" id="ARBA00022989"/>
    </source>
</evidence>
<evidence type="ECO:0000256" key="1">
    <source>
        <dbReference type="ARBA" id="ARBA00004370"/>
    </source>
</evidence>
<evidence type="ECO:0000256" key="5">
    <source>
        <dbReference type="SAM" id="Phobius"/>
    </source>
</evidence>
<dbReference type="GO" id="GO:0016020">
    <property type="term" value="C:membrane"/>
    <property type="evidence" value="ECO:0007669"/>
    <property type="project" value="UniProtKB-SubCell"/>
</dbReference>
<comment type="caution">
    <text evidence="7">The sequence shown here is derived from an EMBL/GenBank/DDBJ whole genome shotgun (WGS) entry which is preliminary data.</text>
</comment>
<evidence type="ECO:0000256" key="4">
    <source>
        <dbReference type="ARBA" id="ARBA00023136"/>
    </source>
</evidence>
<reference evidence="7 8" key="1">
    <citation type="submission" date="2020-08" db="EMBL/GenBank/DDBJ databases">
        <title>Genome sequencing of Purple Non-Sulfur Bacteria from various extreme environments.</title>
        <authorList>
            <person name="Mayer M."/>
        </authorList>
    </citation>
    <scope>NUCLEOTIDE SEQUENCE [LARGE SCALE GENOMIC DNA]</scope>
    <source>
        <strain evidence="7 8">2761</strain>
    </source>
</reference>
<dbReference type="Proteomes" id="UP000587070">
    <property type="component" value="Unassembled WGS sequence"/>
</dbReference>
<sequence>MRRFADALFWLALTLWVGGLWSIGYIVAPTLFSALADRQLAGAVAGRLFALISWIGIGCASYMLLYLLLRQGASALRSSLFWLPLLMLLLTLIGHFGVQPIIAQIKAEGLPLDAVENAVDAVRKSRFATWHGIASVLYLIQSLIGALLVVVAGRSPR</sequence>
<dbReference type="AlphaFoldDB" id="A0A840G181"/>
<name>A0A840G181_RHOTE</name>
<feature type="transmembrane region" description="Helical" evidence="5">
    <location>
        <begin position="81"/>
        <end position="102"/>
    </location>
</feature>
<comment type="subcellular location">
    <subcellularLocation>
        <location evidence="1">Membrane</location>
    </subcellularLocation>
</comment>
<keyword evidence="3 5" id="KW-1133">Transmembrane helix</keyword>
<feature type="transmembrane region" description="Helical" evidence="5">
    <location>
        <begin position="7"/>
        <end position="28"/>
    </location>
</feature>
<keyword evidence="8" id="KW-1185">Reference proteome</keyword>
<feature type="transmembrane region" description="Helical" evidence="5">
    <location>
        <begin position="130"/>
        <end position="152"/>
    </location>
</feature>
<dbReference type="RefSeq" id="WP_153117236.1">
    <property type="nucleotide sequence ID" value="NZ_JACIGE010000009.1"/>
</dbReference>
<feature type="transmembrane region" description="Helical" evidence="5">
    <location>
        <begin position="48"/>
        <end position="69"/>
    </location>
</feature>
<dbReference type="InterPro" id="IPR025423">
    <property type="entry name" value="TMEM205-like"/>
</dbReference>
<feature type="domain" description="TMEM205-like" evidence="6">
    <location>
        <begin position="11"/>
        <end position="109"/>
    </location>
</feature>
<accession>A0A840G181</accession>
<dbReference type="Pfam" id="PF13664">
    <property type="entry name" value="DUF4149"/>
    <property type="match status" value="1"/>
</dbReference>
<dbReference type="OrthoDB" id="5797290at2"/>
<evidence type="ECO:0000313" key="8">
    <source>
        <dbReference type="Proteomes" id="UP000587070"/>
    </source>
</evidence>
<organism evidence="7 8">
    <name type="scientific">Rhodocyclus tenuis</name>
    <name type="common">Rhodospirillum tenue</name>
    <dbReference type="NCBI Taxonomy" id="1066"/>
    <lineage>
        <taxon>Bacteria</taxon>
        <taxon>Pseudomonadati</taxon>
        <taxon>Pseudomonadota</taxon>
        <taxon>Betaproteobacteria</taxon>
        <taxon>Rhodocyclales</taxon>
        <taxon>Rhodocyclaceae</taxon>
        <taxon>Rhodocyclus</taxon>
    </lineage>
</organism>
<dbReference type="EMBL" id="JACIGE010000009">
    <property type="protein sequence ID" value="MBB4248157.1"/>
    <property type="molecule type" value="Genomic_DNA"/>
</dbReference>
<gene>
    <name evidence="7" type="ORF">GGD90_002548</name>
</gene>
<proteinExistence type="predicted"/>
<keyword evidence="4 5" id="KW-0472">Membrane</keyword>
<evidence type="ECO:0000259" key="6">
    <source>
        <dbReference type="Pfam" id="PF13664"/>
    </source>
</evidence>
<protein>
    <submittedName>
        <fullName evidence="7">Putative membrane protein</fullName>
    </submittedName>
</protein>
<evidence type="ECO:0000256" key="2">
    <source>
        <dbReference type="ARBA" id="ARBA00022692"/>
    </source>
</evidence>